<dbReference type="AlphaFoldDB" id="A0A2M7FCC4"/>
<protein>
    <submittedName>
        <fullName evidence="1">Uncharacterized protein</fullName>
    </submittedName>
</protein>
<accession>A0A2M7FCC4</accession>
<proteinExistence type="predicted"/>
<organism evidence="1 2">
    <name type="scientific">Candidatus Kaiserbacteria bacterium CG17_big_fil_post_rev_8_21_14_2_50_51_7</name>
    <dbReference type="NCBI Taxonomy" id="1974613"/>
    <lineage>
        <taxon>Bacteria</taxon>
        <taxon>Candidatus Kaiseribacteriota</taxon>
    </lineage>
</organism>
<comment type="caution">
    <text evidence="1">The sequence shown here is derived from an EMBL/GenBank/DDBJ whole genome shotgun (WGS) entry which is preliminary data.</text>
</comment>
<sequence>MSKYQVNANRKITPLPESSIDVLELGLSFAKYAIEQIMKSQESIAPAMVRMDQKIEEFRNRETDNIRQMVQEIMVKQLTLWRSDLLIQKIRDDHGMSSEKGVLDSDMVK</sequence>
<evidence type="ECO:0000313" key="1">
    <source>
        <dbReference type="EMBL" id="PIV87010.1"/>
    </source>
</evidence>
<dbReference type="Proteomes" id="UP000228497">
    <property type="component" value="Unassembled WGS sequence"/>
</dbReference>
<dbReference type="EMBL" id="PFFD01000094">
    <property type="protein sequence ID" value="PIV87010.1"/>
    <property type="molecule type" value="Genomic_DNA"/>
</dbReference>
<gene>
    <name evidence="1" type="ORF">COW49_02085</name>
</gene>
<name>A0A2M7FCC4_9BACT</name>
<evidence type="ECO:0000313" key="2">
    <source>
        <dbReference type="Proteomes" id="UP000228497"/>
    </source>
</evidence>
<reference evidence="2" key="1">
    <citation type="submission" date="2017-09" db="EMBL/GenBank/DDBJ databases">
        <title>Depth-based differentiation of microbial function through sediment-hosted aquifers and enrichment of novel symbionts in the deep terrestrial subsurface.</title>
        <authorList>
            <person name="Probst A.J."/>
            <person name="Ladd B."/>
            <person name="Jarett J.K."/>
            <person name="Geller-Mcgrath D.E."/>
            <person name="Sieber C.M.K."/>
            <person name="Emerson J.B."/>
            <person name="Anantharaman K."/>
            <person name="Thomas B.C."/>
            <person name="Malmstrom R."/>
            <person name="Stieglmeier M."/>
            <person name="Klingl A."/>
            <person name="Woyke T."/>
            <person name="Ryan C.M."/>
            <person name="Banfield J.F."/>
        </authorList>
    </citation>
    <scope>NUCLEOTIDE SEQUENCE [LARGE SCALE GENOMIC DNA]</scope>
</reference>